<gene>
    <name evidence="1" type="ORF">HannXRQ_Chr06g0174521</name>
</gene>
<dbReference type="InParanoid" id="A0A251UH94"/>
<evidence type="ECO:0000313" key="1">
    <source>
        <dbReference type="EMBL" id="OTG22715.1"/>
    </source>
</evidence>
<keyword evidence="2" id="KW-1185">Reference proteome</keyword>
<sequence>MVLQQTCVQMTGLMWCNTCKRHTPDERGAKKSTRRGATCAGDGGMVITVVARGSDEDGDGGMVITCVRRNT</sequence>
<proteinExistence type="predicted"/>
<protein>
    <submittedName>
        <fullName evidence="1">Uncharacterized protein</fullName>
    </submittedName>
</protein>
<dbReference type="Proteomes" id="UP000215914">
    <property type="component" value="Chromosome 6"/>
</dbReference>
<accession>A0A251UH94</accession>
<evidence type="ECO:0000313" key="2">
    <source>
        <dbReference type="Proteomes" id="UP000215914"/>
    </source>
</evidence>
<organism evidence="1 2">
    <name type="scientific">Helianthus annuus</name>
    <name type="common">Common sunflower</name>
    <dbReference type="NCBI Taxonomy" id="4232"/>
    <lineage>
        <taxon>Eukaryota</taxon>
        <taxon>Viridiplantae</taxon>
        <taxon>Streptophyta</taxon>
        <taxon>Embryophyta</taxon>
        <taxon>Tracheophyta</taxon>
        <taxon>Spermatophyta</taxon>
        <taxon>Magnoliopsida</taxon>
        <taxon>eudicotyledons</taxon>
        <taxon>Gunneridae</taxon>
        <taxon>Pentapetalae</taxon>
        <taxon>asterids</taxon>
        <taxon>campanulids</taxon>
        <taxon>Asterales</taxon>
        <taxon>Asteraceae</taxon>
        <taxon>Asteroideae</taxon>
        <taxon>Heliantheae alliance</taxon>
        <taxon>Heliantheae</taxon>
        <taxon>Helianthus</taxon>
    </lineage>
</organism>
<reference evidence="2" key="1">
    <citation type="journal article" date="2017" name="Nature">
        <title>The sunflower genome provides insights into oil metabolism, flowering and Asterid evolution.</title>
        <authorList>
            <person name="Badouin H."/>
            <person name="Gouzy J."/>
            <person name="Grassa C.J."/>
            <person name="Murat F."/>
            <person name="Staton S.E."/>
            <person name="Cottret L."/>
            <person name="Lelandais-Briere C."/>
            <person name="Owens G.L."/>
            <person name="Carrere S."/>
            <person name="Mayjonade B."/>
            <person name="Legrand L."/>
            <person name="Gill N."/>
            <person name="Kane N.C."/>
            <person name="Bowers J.E."/>
            <person name="Hubner S."/>
            <person name="Bellec A."/>
            <person name="Berard A."/>
            <person name="Berges H."/>
            <person name="Blanchet N."/>
            <person name="Boniface M.C."/>
            <person name="Brunel D."/>
            <person name="Catrice O."/>
            <person name="Chaidir N."/>
            <person name="Claudel C."/>
            <person name="Donnadieu C."/>
            <person name="Faraut T."/>
            <person name="Fievet G."/>
            <person name="Helmstetter N."/>
            <person name="King M."/>
            <person name="Knapp S.J."/>
            <person name="Lai Z."/>
            <person name="Le Paslier M.C."/>
            <person name="Lippi Y."/>
            <person name="Lorenzon L."/>
            <person name="Mandel J.R."/>
            <person name="Marage G."/>
            <person name="Marchand G."/>
            <person name="Marquand E."/>
            <person name="Bret-Mestries E."/>
            <person name="Morien E."/>
            <person name="Nambeesan S."/>
            <person name="Nguyen T."/>
            <person name="Pegot-Espagnet P."/>
            <person name="Pouilly N."/>
            <person name="Raftis F."/>
            <person name="Sallet E."/>
            <person name="Schiex T."/>
            <person name="Thomas J."/>
            <person name="Vandecasteele C."/>
            <person name="Vares D."/>
            <person name="Vear F."/>
            <person name="Vautrin S."/>
            <person name="Crespi M."/>
            <person name="Mangin B."/>
            <person name="Burke J.M."/>
            <person name="Salse J."/>
            <person name="Munos S."/>
            <person name="Vincourt P."/>
            <person name="Rieseberg L.H."/>
            <person name="Langlade N.B."/>
        </authorList>
    </citation>
    <scope>NUCLEOTIDE SEQUENCE [LARGE SCALE GENOMIC DNA]</scope>
    <source>
        <strain evidence="2">cv. SF193</strain>
    </source>
</reference>
<dbReference type="EMBL" id="CM007895">
    <property type="protein sequence ID" value="OTG22715.1"/>
    <property type="molecule type" value="Genomic_DNA"/>
</dbReference>
<name>A0A251UH94_HELAN</name>
<dbReference type="AlphaFoldDB" id="A0A251UH94"/>